<evidence type="ECO:0000259" key="8">
    <source>
        <dbReference type="PROSITE" id="PS51379"/>
    </source>
</evidence>
<reference evidence="10 11" key="1">
    <citation type="journal article" date="2021" name="ISME Commun">
        <title>Automated analysis of genomic sequences facilitates high-throughput and comprehensive description of bacteria.</title>
        <authorList>
            <person name="Hitch T.C.A."/>
        </authorList>
    </citation>
    <scope>NUCLEOTIDE SEQUENCE [LARGE SCALE GENOMIC DNA]</scope>
    <source>
        <strain evidence="10 11">H2_18</strain>
    </source>
</reference>
<accession>A0ABT2TAK9</accession>
<feature type="domain" description="4Fe-4S ferredoxin-type" evidence="8">
    <location>
        <begin position="48"/>
        <end position="74"/>
    </location>
</feature>
<dbReference type="EMBL" id="JAOQJX010000007">
    <property type="protein sequence ID" value="MCU6747310.1"/>
    <property type="molecule type" value="Genomic_DNA"/>
</dbReference>
<name>A0ABT2TAK9_9FIRM</name>
<keyword evidence="5" id="KW-0408">Iron</keyword>
<evidence type="ECO:0000313" key="11">
    <source>
        <dbReference type="Proteomes" id="UP001652394"/>
    </source>
</evidence>
<keyword evidence="11" id="KW-1185">Reference proteome</keyword>
<evidence type="ECO:0000256" key="5">
    <source>
        <dbReference type="ARBA" id="ARBA00023004"/>
    </source>
</evidence>
<dbReference type="PANTHER" id="PTHR30352:SF4">
    <property type="entry name" value="PYRUVATE FORMATE-LYASE 2-ACTIVATING ENZYME"/>
    <property type="match status" value="1"/>
</dbReference>
<dbReference type="RefSeq" id="WP_267304046.1">
    <property type="nucleotide sequence ID" value="NZ_JAOQJX010000007.1"/>
</dbReference>
<comment type="cofactor">
    <cofactor evidence="1">
        <name>[4Fe-4S] cluster</name>
        <dbReference type="ChEBI" id="CHEBI:49883"/>
    </cofactor>
</comment>
<dbReference type="NCBIfam" id="TIGR02494">
    <property type="entry name" value="PFLE_PFLC"/>
    <property type="match status" value="1"/>
</dbReference>
<dbReference type="SFLD" id="SFLDS00029">
    <property type="entry name" value="Radical_SAM"/>
    <property type="match status" value="1"/>
</dbReference>
<comment type="catalytic activity">
    <reaction evidence="7">
        <text>glycyl-[protein] + reduced [flavodoxin] + S-adenosyl-L-methionine = glycin-2-yl radical-[protein] + semiquinone [flavodoxin] + 5'-deoxyadenosine + L-methionine + H(+)</text>
        <dbReference type="Rhea" id="RHEA:61976"/>
        <dbReference type="Rhea" id="RHEA-COMP:10622"/>
        <dbReference type="Rhea" id="RHEA-COMP:14480"/>
        <dbReference type="Rhea" id="RHEA-COMP:15993"/>
        <dbReference type="Rhea" id="RHEA-COMP:15994"/>
        <dbReference type="ChEBI" id="CHEBI:15378"/>
        <dbReference type="ChEBI" id="CHEBI:17319"/>
        <dbReference type="ChEBI" id="CHEBI:29947"/>
        <dbReference type="ChEBI" id="CHEBI:32722"/>
        <dbReference type="ChEBI" id="CHEBI:57618"/>
        <dbReference type="ChEBI" id="CHEBI:57844"/>
        <dbReference type="ChEBI" id="CHEBI:59789"/>
        <dbReference type="ChEBI" id="CHEBI:140311"/>
    </reaction>
</comment>
<dbReference type="PANTHER" id="PTHR30352">
    <property type="entry name" value="PYRUVATE FORMATE-LYASE-ACTIVATING ENZYME"/>
    <property type="match status" value="1"/>
</dbReference>
<dbReference type="InterPro" id="IPR017900">
    <property type="entry name" value="4Fe4S_Fe_S_CS"/>
</dbReference>
<dbReference type="Proteomes" id="UP001652394">
    <property type="component" value="Unassembled WGS sequence"/>
</dbReference>
<dbReference type="SUPFAM" id="SSF54862">
    <property type="entry name" value="4Fe-4S ferredoxins"/>
    <property type="match status" value="1"/>
</dbReference>
<dbReference type="Gene3D" id="3.20.20.70">
    <property type="entry name" value="Aldolase class I"/>
    <property type="match status" value="1"/>
</dbReference>
<keyword evidence="4" id="KW-0479">Metal-binding</keyword>
<feature type="domain" description="4Fe-4S ferredoxin-type" evidence="8">
    <location>
        <begin position="77"/>
        <end position="106"/>
    </location>
</feature>
<dbReference type="InterPro" id="IPR034457">
    <property type="entry name" value="Organic_radical-activating"/>
</dbReference>
<evidence type="ECO:0000256" key="3">
    <source>
        <dbReference type="ARBA" id="ARBA00022691"/>
    </source>
</evidence>
<evidence type="ECO:0000256" key="7">
    <source>
        <dbReference type="ARBA" id="ARBA00047365"/>
    </source>
</evidence>
<evidence type="ECO:0000256" key="2">
    <source>
        <dbReference type="ARBA" id="ARBA00022485"/>
    </source>
</evidence>
<evidence type="ECO:0000256" key="6">
    <source>
        <dbReference type="ARBA" id="ARBA00023014"/>
    </source>
</evidence>
<dbReference type="InterPro" id="IPR058240">
    <property type="entry name" value="rSAM_sf"/>
</dbReference>
<feature type="domain" description="Radical SAM core" evidence="9">
    <location>
        <begin position="17"/>
        <end position="298"/>
    </location>
</feature>
<dbReference type="SFLD" id="SFLDG01066">
    <property type="entry name" value="organic_radical-activating_enz"/>
    <property type="match status" value="1"/>
</dbReference>
<evidence type="ECO:0000256" key="4">
    <source>
        <dbReference type="ARBA" id="ARBA00022723"/>
    </source>
</evidence>
<protein>
    <submittedName>
        <fullName evidence="10">Glycyl-radical enzyme activating protein</fullName>
    </submittedName>
</protein>
<dbReference type="InterPro" id="IPR040074">
    <property type="entry name" value="BssD/PflA/YjjW"/>
</dbReference>
<dbReference type="InterPro" id="IPR007197">
    <property type="entry name" value="rSAM"/>
</dbReference>
<comment type="caution">
    <text evidence="10">The sequence shown here is derived from an EMBL/GenBank/DDBJ whole genome shotgun (WGS) entry which is preliminary data.</text>
</comment>
<dbReference type="Pfam" id="PF00037">
    <property type="entry name" value="Fer4"/>
    <property type="match status" value="2"/>
</dbReference>
<dbReference type="PROSITE" id="PS51918">
    <property type="entry name" value="RADICAL_SAM"/>
    <property type="match status" value="1"/>
</dbReference>
<dbReference type="PROSITE" id="PS00198">
    <property type="entry name" value="4FE4S_FER_1"/>
    <property type="match status" value="2"/>
</dbReference>
<dbReference type="InterPro" id="IPR017896">
    <property type="entry name" value="4Fe4S_Fe-S-bd"/>
</dbReference>
<evidence type="ECO:0000313" key="10">
    <source>
        <dbReference type="EMBL" id="MCU6747310.1"/>
    </source>
</evidence>
<dbReference type="InterPro" id="IPR013785">
    <property type="entry name" value="Aldolase_TIM"/>
</dbReference>
<evidence type="ECO:0000256" key="1">
    <source>
        <dbReference type="ARBA" id="ARBA00001966"/>
    </source>
</evidence>
<gene>
    <name evidence="10" type="ORF">OCV51_06525</name>
</gene>
<keyword evidence="3" id="KW-0949">S-adenosyl-L-methionine</keyword>
<organism evidence="10 11">
    <name type="scientific">Faecalicatena acetigenes</name>
    <dbReference type="NCBI Taxonomy" id="2981790"/>
    <lineage>
        <taxon>Bacteria</taxon>
        <taxon>Bacillati</taxon>
        <taxon>Bacillota</taxon>
        <taxon>Clostridia</taxon>
        <taxon>Lachnospirales</taxon>
        <taxon>Lachnospiraceae</taxon>
        <taxon>Faecalicatena</taxon>
    </lineage>
</organism>
<dbReference type="SFLD" id="SFLDG01118">
    <property type="entry name" value="activating_enzymes__group_2"/>
    <property type="match status" value="1"/>
</dbReference>
<dbReference type="PIRSF" id="PIRSF000371">
    <property type="entry name" value="PFL_act_enz"/>
    <property type="match status" value="1"/>
</dbReference>
<proteinExistence type="predicted"/>
<dbReference type="SUPFAM" id="SSF102114">
    <property type="entry name" value="Radical SAM enzymes"/>
    <property type="match status" value="1"/>
</dbReference>
<dbReference type="Pfam" id="PF04055">
    <property type="entry name" value="Radical_SAM"/>
    <property type="match status" value="1"/>
</dbReference>
<keyword evidence="2" id="KW-0004">4Fe-4S</keyword>
<dbReference type="InterPro" id="IPR012839">
    <property type="entry name" value="Organic_radical_activase"/>
</dbReference>
<sequence>MDKRTIPVSNIERFALHDGPGIRTTIFLQNCPLRCQWCANPEAQNAGRHLLFLEKKCVGCGRCEEYCPQNAIAVWEGKAHIYREKCIVCGKCEKVCPNDAMSVTGKEMTLEEIYDVVIRDQIYYQKTGGGLTFSGGEALLYPEEISALANRLQRKSIPTAVETCGHVPEENVKSVIEVLKLFLFDIKTVNEEKMKQYTGGELSVVLNNFRYIAERNPDKIIARVPVIPHLNHTIKEMQEIFRFLICNHVKRADLLPYHTLGITKYKQLGKKYPFSCKESVRPGELEKYKLMGEKMGLDITIGG</sequence>
<keyword evidence="6" id="KW-0411">Iron-sulfur</keyword>
<dbReference type="Gene3D" id="3.30.70.20">
    <property type="match status" value="1"/>
</dbReference>
<evidence type="ECO:0000259" key="9">
    <source>
        <dbReference type="PROSITE" id="PS51918"/>
    </source>
</evidence>
<dbReference type="PROSITE" id="PS51379">
    <property type="entry name" value="4FE4S_FER_2"/>
    <property type="match status" value="2"/>
</dbReference>